<dbReference type="Gene3D" id="1.10.10.10">
    <property type="entry name" value="Winged helix-like DNA-binding domain superfamily/Winged helix DNA-binding domain"/>
    <property type="match status" value="1"/>
</dbReference>
<keyword evidence="1" id="KW-0805">Transcription regulation</keyword>
<evidence type="ECO:0000259" key="4">
    <source>
        <dbReference type="PROSITE" id="PS51118"/>
    </source>
</evidence>
<dbReference type="OrthoDB" id="9791143at2"/>
<accession>A0A252F4H4</accession>
<dbReference type="Proteomes" id="UP000194903">
    <property type="component" value="Unassembled WGS sequence"/>
</dbReference>
<dbReference type="GO" id="GO:0003677">
    <property type="term" value="F:DNA binding"/>
    <property type="evidence" value="ECO:0007669"/>
    <property type="project" value="UniProtKB-KW"/>
</dbReference>
<feature type="domain" description="HTH hxlR-type" evidence="4">
    <location>
        <begin position="12"/>
        <end position="110"/>
    </location>
</feature>
<reference evidence="5 6" key="1">
    <citation type="submission" date="2017-05" db="EMBL/GenBank/DDBJ databases">
        <title>Butyricicoccus porcorum sp. nov. a butyrate-producing bacterium from the swine intestinal tract.</title>
        <authorList>
            <person name="Trachsel J."/>
            <person name="Humphrey S."/>
            <person name="Allen H.K."/>
        </authorList>
    </citation>
    <scope>NUCLEOTIDE SEQUENCE [LARGE SCALE GENOMIC DNA]</scope>
    <source>
        <strain evidence="5">BB10</strain>
    </source>
</reference>
<dbReference type="InterPro" id="IPR036388">
    <property type="entry name" value="WH-like_DNA-bd_sf"/>
</dbReference>
<comment type="caution">
    <text evidence="5">The sequence shown here is derived from an EMBL/GenBank/DDBJ whole genome shotgun (WGS) entry which is preliminary data.</text>
</comment>
<dbReference type="PROSITE" id="PS51118">
    <property type="entry name" value="HTH_HXLR"/>
    <property type="match status" value="1"/>
</dbReference>
<sequence>MKRDCSKIPYDCPIEATLGLIGGKWKALILDHLTGGALRFGALQKMMPKITPKMLTQQLRELENDGLILRHVYPVVPPKVEYELTDFGQTVLPILDAMCAWGRVYLDNVREQEGTKAAGCACE</sequence>
<dbReference type="EMBL" id="NHOC01000005">
    <property type="protein sequence ID" value="OUM20678.1"/>
    <property type="molecule type" value="Genomic_DNA"/>
</dbReference>
<evidence type="ECO:0000313" key="6">
    <source>
        <dbReference type="Proteomes" id="UP000194903"/>
    </source>
</evidence>
<gene>
    <name evidence="5" type="ORF">CBW42_07585</name>
</gene>
<evidence type="ECO:0000256" key="2">
    <source>
        <dbReference type="ARBA" id="ARBA00023125"/>
    </source>
</evidence>
<proteinExistence type="predicted"/>
<organism evidence="5 6">
    <name type="scientific">Butyricicoccus porcorum</name>
    <dbReference type="NCBI Taxonomy" id="1945634"/>
    <lineage>
        <taxon>Bacteria</taxon>
        <taxon>Bacillati</taxon>
        <taxon>Bacillota</taxon>
        <taxon>Clostridia</taxon>
        <taxon>Eubacteriales</taxon>
        <taxon>Butyricicoccaceae</taxon>
        <taxon>Butyricicoccus</taxon>
    </lineage>
</organism>
<evidence type="ECO:0000256" key="1">
    <source>
        <dbReference type="ARBA" id="ARBA00023015"/>
    </source>
</evidence>
<keyword evidence="2" id="KW-0238">DNA-binding</keyword>
<dbReference type="PANTHER" id="PTHR33204">
    <property type="entry name" value="TRANSCRIPTIONAL REGULATOR, MARR FAMILY"/>
    <property type="match status" value="1"/>
</dbReference>
<dbReference type="PANTHER" id="PTHR33204:SF29">
    <property type="entry name" value="TRANSCRIPTIONAL REGULATOR"/>
    <property type="match status" value="1"/>
</dbReference>
<keyword evidence="6" id="KW-1185">Reference proteome</keyword>
<dbReference type="SUPFAM" id="SSF46785">
    <property type="entry name" value="Winged helix' DNA-binding domain"/>
    <property type="match status" value="1"/>
</dbReference>
<dbReference type="InterPro" id="IPR036390">
    <property type="entry name" value="WH_DNA-bd_sf"/>
</dbReference>
<evidence type="ECO:0000256" key="3">
    <source>
        <dbReference type="ARBA" id="ARBA00023163"/>
    </source>
</evidence>
<keyword evidence="3" id="KW-0804">Transcription</keyword>
<dbReference type="AlphaFoldDB" id="A0A252F4H4"/>
<name>A0A252F4H4_9FIRM</name>
<protein>
    <submittedName>
        <fullName evidence="5">Transcriptional regulator</fullName>
    </submittedName>
</protein>
<dbReference type="RefSeq" id="WP_087019400.1">
    <property type="nucleotide sequence ID" value="NZ_CP178353.1"/>
</dbReference>
<dbReference type="Pfam" id="PF01638">
    <property type="entry name" value="HxlR"/>
    <property type="match status" value="1"/>
</dbReference>
<evidence type="ECO:0000313" key="5">
    <source>
        <dbReference type="EMBL" id="OUM20678.1"/>
    </source>
</evidence>
<dbReference type="InterPro" id="IPR002577">
    <property type="entry name" value="HTH_HxlR"/>
</dbReference>